<reference evidence="6 7" key="1">
    <citation type="submission" date="2019-07" db="EMBL/GenBank/DDBJ databases">
        <title>Annotation for the trematode Paragonimus westermani.</title>
        <authorList>
            <person name="Choi Y.-J."/>
        </authorList>
    </citation>
    <scope>NUCLEOTIDE SEQUENCE [LARGE SCALE GENOMIC DNA]</scope>
    <source>
        <strain evidence="6">180907_Pwestermani</strain>
    </source>
</reference>
<accession>A0A8T0DWX7</accession>
<evidence type="ECO:0000256" key="3">
    <source>
        <dbReference type="ARBA" id="ARBA00023134"/>
    </source>
</evidence>
<dbReference type="Gene3D" id="3.40.50.300">
    <property type="entry name" value="P-loop containing nucleotide triphosphate hydrolases"/>
    <property type="match status" value="1"/>
</dbReference>
<proteinExistence type="inferred from homology"/>
<dbReference type="SMART" id="SM00175">
    <property type="entry name" value="RAB"/>
    <property type="match status" value="1"/>
</dbReference>
<dbReference type="Pfam" id="PF00226">
    <property type="entry name" value="DnaJ"/>
    <property type="match status" value="1"/>
</dbReference>
<gene>
    <name evidence="6" type="ORF">P879_00873</name>
</gene>
<dbReference type="InterPro" id="IPR027417">
    <property type="entry name" value="P-loop_NTPase"/>
</dbReference>
<dbReference type="InterPro" id="IPR005225">
    <property type="entry name" value="Small_GTP-bd"/>
</dbReference>
<dbReference type="PRINTS" id="PR00449">
    <property type="entry name" value="RASTRNSFRMNG"/>
</dbReference>
<name>A0A8T0DWX7_9TREM</name>
<dbReference type="PROSITE" id="PS51421">
    <property type="entry name" value="RAS"/>
    <property type="match status" value="1"/>
</dbReference>
<dbReference type="GO" id="GO:0045335">
    <property type="term" value="C:phagocytic vesicle"/>
    <property type="evidence" value="ECO:0007669"/>
    <property type="project" value="TreeGrafter"/>
</dbReference>
<evidence type="ECO:0000256" key="4">
    <source>
        <dbReference type="SAM" id="MobiDB-lite"/>
    </source>
</evidence>
<keyword evidence="7" id="KW-1185">Reference proteome</keyword>
<feature type="region of interest" description="Disordered" evidence="4">
    <location>
        <begin position="181"/>
        <end position="247"/>
    </location>
</feature>
<dbReference type="GO" id="GO:0090385">
    <property type="term" value="P:phagosome-lysosome fusion"/>
    <property type="evidence" value="ECO:0007669"/>
    <property type="project" value="TreeGrafter"/>
</dbReference>
<dbReference type="SMART" id="SM00176">
    <property type="entry name" value="RAN"/>
    <property type="match status" value="1"/>
</dbReference>
<dbReference type="CDD" id="cd06257">
    <property type="entry name" value="DnaJ"/>
    <property type="match status" value="1"/>
</dbReference>
<dbReference type="GO" id="GO:0005770">
    <property type="term" value="C:late endosome"/>
    <property type="evidence" value="ECO:0007669"/>
    <property type="project" value="TreeGrafter"/>
</dbReference>
<dbReference type="EMBL" id="JTDF01000403">
    <property type="protein sequence ID" value="KAF8571638.1"/>
    <property type="molecule type" value="Genomic_DNA"/>
</dbReference>
<dbReference type="FunFam" id="3.40.50.300:FF:001447">
    <property type="entry name" value="Ras-related protein Rab-1B"/>
    <property type="match status" value="1"/>
</dbReference>
<organism evidence="6 7">
    <name type="scientific">Paragonimus westermani</name>
    <dbReference type="NCBI Taxonomy" id="34504"/>
    <lineage>
        <taxon>Eukaryota</taxon>
        <taxon>Metazoa</taxon>
        <taxon>Spiralia</taxon>
        <taxon>Lophotrochozoa</taxon>
        <taxon>Platyhelminthes</taxon>
        <taxon>Trematoda</taxon>
        <taxon>Digenea</taxon>
        <taxon>Plagiorchiida</taxon>
        <taxon>Troglotremata</taxon>
        <taxon>Troglotrematidae</taxon>
        <taxon>Paragonimus</taxon>
    </lineage>
</organism>
<dbReference type="SMART" id="SM00174">
    <property type="entry name" value="RHO"/>
    <property type="match status" value="1"/>
</dbReference>
<feature type="domain" description="J" evidence="5">
    <location>
        <begin position="264"/>
        <end position="331"/>
    </location>
</feature>
<sequence>MPTERCNGRNVRIISLGNAGTGKTCLIKRFCEKRFVPKYLPTIGIDFGVMKTTLRNQNVKINIFDMAGDAVFFEVRNEFYEDSTGAILVFDVTKYPTFESLDLWIKEVISGVSNTQANDMVICVCGNKVDQPTRCVSYYEASQWCARRNLPYFETSALTGLGVTEAFDTLLESMIKPDAQYTETSRWKRNTHKAEARAAGTKGSLDENDPIRLLSSSKTNGSRSPKHTVPGHSKSPRNMSEHQHGTGFTQAQLNAVNRIRNARTNHERLGVTIYASKEDVNRAYRKLAFAVHPDKNFVPGSEEAFKLLVTARNALIQNESHTTAHKFHQKM</sequence>
<dbReference type="AlphaFoldDB" id="A0A8T0DWX7"/>
<protein>
    <recommendedName>
        <fullName evidence="5">J domain-containing protein</fullName>
    </recommendedName>
</protein>
<dbReference type="OrthoDB" id="8830751at2759"/>
<dbReference type="SUPFAM" id="SSF52540">
    <property type="entry name" value="P-loop containing nucleoside triphosphate hydrolases"/>
    <property type="match status" value="1"/>
</dbReference>
<comment type="similarity">
    <text evidence="1">Belongs to the small GTPase superfamily. Rab family.</text>
</comment>
<dbReference type="InterPro" id="IPR036869">
    <property type="entry name" value="J_dom_sf"/>
</dbReference>
<dbReference type="Gene3D" id="1.10.287.110">
    <property type="entry name" value="DnaJ domain"/>
    <property type="match status" value="1"/>
</dbReference>
<dbReference type="Pfam" id="PF00071">
    <property type="entry name" value="Ras"/>
    <property type="match status" value="1"/>
</dbReference>
<dbReference type="SMART" id="SM00173">
    <property type="entry name" value="RAS"/>
    <property type="match status" value="1"/>
</dbReference>
<feature type="compositionally biased region" description="Polar residues" evidence="4">
    <location>
        <begin position="214"/>
        <end position="223"/>
    </location>
</feature>
<dbReference type="Proteomes" id="UP000699462">
    <property type="component" value="Unassembled WGS sequence"/>
</dbReference>
<dbReference type="PRINTS" id="PR00625">
    <property type="entry name" value="JDOMAIN"/>
</dbReference>
<evidence type="ECO:0000259" key="5">
    <source>
        <dbReference type="PROSITE" id="PS50076"/>
    </source>
</evidence>
<keyword evidence="2" id="KW-0547">Nucleotide-binding</keyword>
<dbReference type="GO" id="GO:0003924">
    <property type="term" value="F:GTPase activity"/>
    <property type="evidence" value="ECO:0007669"/>
    <property type="project" value="InterPro"/>
</dbReference>
<dbReference type="PANTHER" id="PTHR47981:SF20">
    <property type="entry name" value="RAS-RELATED PROTEIN RAB-7A"/>
    <property type="match status" value="1"/>
</dbReference>
<comment type="caution">
    <text evidence="6">The sequence shown here is derived from an EMBL/GenBank/DDBJ whole genome shotgun (WGS) entry which is preliminary data.</text>
</comment>
<dbReference type="PROSITE" id="PS51419">
    <property type="entry name" value="RAB"/>
    <property type="match status" value="1"/>
</dbReference>
<dbReference type="SUPFAM" id="SSF46565">
    <property type="entry name" value="Chaperone J-domain"/>
    <property type="match status" value="1"/>
</dbReference>
<dbReference type="PANTHER" id="PTHR47981">
    <property type="entry name" value="RAB FAMILY"/>
    <property type="match status" value="1"/>
</dbReference>
<evidence type="ECO:0000313" key="7">
    <source>
        <dbReference type="Proteomes" id="UP000699462"/>
    </source>
</evidence>
<dbReference type="GO" id="GO:0005525">
    <property type="term" value="F:GTP binding"/>
    <property type="evidence" value="ECO:0007669"/>
    <property type="project" value="UniProtKB-KW"/>
</dbReference>
<dbReference type="NCBIfam" id="TIGR00231">
    <property type="entry name" value="small_GTP"/>
    <property type="match status" value="1"/>
</dbReference>
<dbReference type="SMART" id="SM00271">
    <property type="entry name" value="DnaJ"/>
    <property type="match status" value="1"/>
</dbReference>
<dbReference type="InterPro" id="IPR001623">
    <property type="entry name" value="DnaJ_domain"/>
</dbReference>
<evidence type="ECO:0000313" key="6">
    <source>
        <dbReference type="EMBL" id="KAF8571638.1"/>
    </source>
</evidence>
<keyword evidence="3" id="KW-0342">GTP-binding</keyword>
<dbReference type="PROSITE" id="PS50076">
    <property type="entry name" value="DNAJ_2"/>
    <property type="match status" value="1"/>
</dbReference>
<evidence type="ECO:0000256" key="1">
    <source>
        <dbReference type="ARBA" id="ARBA00006270"/>
    </source>
</evidence>
<dbReference type="GO" id="GO:0005764">
    <property type="term" value="C:lysosome"/>
    <property type="evidence" value="ECO:0007669"/>
    <property type="project" value="TreeGrafter"/>
</dbReference>
<dbReference type="InterPro" id="IPR001806">
    <property type="entry name" value="Small_GTPase"/>
</dbReference>
<evidence type="ECO:0000256" key="2">
    <source>
        <dbReference type="ARBA" id="ARBA00022741"/>
    </source>
</evidence>